<accession>A0AAQ3TL08</accession>
<feature type="signal peptide" evidence="4">
    <location>
        <begin position="1"/>
        <end position="20"/>
    </location>
</feature>
<feature type="region of interest" description="Disordered" evidence="3">
    <location>
        <begin position="131"/>
        <end position="167"/>
    </location>
</feature>
<feature type="compositionally biased region" description="Low complexity" evidence="3">
    <location>
        <begin position="746"/>
        <end position="770"/>
    </location>
</feature>
<dbReference type="Pfam" id="PF26138">
    <property type="entry name" value="DUF8040"/>
    <property type="match status" value="1"/>
</dbReference>
<feature type="region of interest" description="Disordered" evidence="3">
    <location>
        <begin position="725"/>
        <end position="770"/>
    </location>
</feature>
<evidence type="ECO:0000313" key="8">
    <source>
        <dbReference type="EMBL" id="WVZ73749.1"/>
    </source>
</evidence>
<feature type="chain" id="PRO_5043016497" description="Transposase" evidence="4">
    <location>
        <begin position="21"/>
        <end position="905"/>
    </location>
</feature>
<dbReference type="Pfam" id="PF12776">
    <property type="entry name" value="Myb_DNA-bind_3"/>
    <property type="match status" value="1"/>
</dbReference>
<feature type="domain" description="DDE Tnp4" evidence="6">
    <location>
        <begin position="380"/>
        <end position="535"/>
    </location>
</feature>
<dbReference type="InterPro" id="IPR058353">
    <property type="entry name" value="DUF8040"/>
</dbReference>
<evidence type="ECO:0000259" key="5">
    <source>
        <dbReference type="Pfam" id="PF12776"/>
    </source>
</evidence>
<feature type="compositionally biased region" description="Pro residues" evidence="3">
    <location>
        <begin position="138"/>
        <end position="148"/>
    </location>
</feature>
<evidence type="ECO:0000256" key="1">
    <source>
        <dbReference type="ARBA" id="ARBA00001968"/>
    </source>
</evidence>
<evidence type="ECO:0000259" key="6">
    <source>
        <dbReference type="Pfam" id="PF13359"/>
    </source>
</evidence>
<dbReference type="PANTHER" id="PTHR46934:SF13">
    <property type="entry name" value="MYB_SANT-LIKE DOMAIN-CONTAINING PROTEIN"/>
    <property type="match status" value="1"/>
</dbReference>
<keyword evidence="4" id="KW-0732">Signal</keyword>
<evidence type="ECO:0000256" key="3">
    <source>
        <dbReference type="SAM" id="MobiDB-lite"/>
    </source>
</evidence>
<sequence length="905" mass="102458">MVMWHATKWTLLMMWLHAYLEKPYSGMYLFKIKDKEKNRQKETTRRTLIFNAFLKKRDDLETLSLEKEVKATALRYSARLTRPLDLNPTFMPLADLASFGSSPPRSFPGLFPAQPSRRGLDPGPSRLAIWKPTRPGRPTQPWPFPRAPLPHLSSPGGASRGRREGEGDAAASIVVATILRRHHPPPQSASAASIVLQAEPRRLPSCTLGRAASPCSKLGHRCSQELRHRRLSSTDGKIMASWEKELNRFLLEEEEEDDEFFSIIVPAVLSCLYEDKRPEHTSSLSGANKVEEILEGHENWCKAEFRMEPEVFRAVANLLREENFLRDTLARQYIEINEVFDIIPALSHRFVKLPNPNQTHVKIASNPRYMPFFQNCIGAIDGTHIPITITEDRAAPYRNRKGTLSQNVMCACDFDLNFTFISCGWEGSASDAGVLRSALRKGFHVPAGKFYLVDGGYANTPSFIAPYRGVRRGSSRRNEYANYKELFNHRHAQLRNHIERAFGVLKKRFPILKVGTFYPIETQIKIPAAAVVFHNVIRGLNGREDWLDNQPNHINPSDYVDLPEGDNNYPTMSKSKDSNRAVWSFMYEKGLVDIMKDHVNIPMFKGQNGWTQEGWRSITQKFNENFSLAQFSKQQIQEKERELKASYKVLRDAKNTSGAGWNESLGMLIAEPKIWEKMIEYDKRVSKFKKKSFPLYNDVASLHEGNVAIGDLNFTSTQEVPLLAPAIPSGRAPPSAPTGRAPPSAPAALAPPSAPATLAHPSAPVVPSAVSSSEQGLAPFDTSPFASDVQEISSAHKENVEGSGRRKRRQSHIGSVLEGYVEFRKDQTNKAMNAMDEKRRREEEYSVEKCLEELDAMDGLTDEDKAYGMNVFETEENREMFMKSKNHRARLIWLKRKITIFINFL</sequence>
<name>A0AAQ3TL08_PASNO</name>
<evidence type="ECO:0008006" key="10">
    <source>
        <dbReference type="Google" id="ProtNLM"/>
    </source>
</evidence>
<protein>
    <recommendedName>
        <fullName evidence="10">Transposase</fullName>
    </recommendedName>
</protein>
<gene>
    <name evidence="8" type="ORF">U9M48_022026</name>
</gene>
<organism evidence="8 9">
    <name type="scientific">Paspalum notatum var. saurae</name>
    <dbReference type="NCBI Taxonomy" id="547442"/>
    <lineage>
        <taxon>Eukaryota</taxon>
        <taxon>Viridiplantae</taxon>
        <taxon>Streptophyta</taxon>
        <taxon>Embryophyta</taxon>
        <taxon>Tracheophyta</taxon>
        <taxon>Spermatophyta</taxon>
        <taxon>Magnoliopsida</taxon>
        <taxon>Liliopsida</taxon>
        <taxon>Poales</taxon>
        <taxon>Poaceae</taxon>
        <taxon>PACMAD clade</taxon>
        <taxon>Panicoideae</taxon>
        <taxon>Andropogonodae</taxon>
        <taxon>Paspaleae</taxon>
        <taxon>Paspalinae</taxon>
        <taxon>Paspalum</taxon>
    </lineage>
</organism>
<feature type="compositionally biased region" description="Basic and acidic residues" evidence="3">
    <location>
        <begin position="794"/>
        <end position="804"/>
    </location>
</feature>
<dbReference type="Proteomes" id="UP001341281">
    <property type="component" value="Chromosome 05"/>
</dbReference>
<reference evidence="8 9" key="1">
    <citation type="submission" date="2024-02" db="EMBL/GenBank/DDBJ databases">
        <title>High-quality chromosome-scale genome assembly of Pensacola bahiagrass (Paspalum notatum Flugge var. saurae).</title>
        <authorList>
            <person name="Vega J.M."/>
            <person name="Podio M."/>
            <person name="Orjuela J."/>
            <person name="Siena L.A."/>
            <person name="Pessino S.C."/>
            <person name="Combes M.C."/>
            <person name="Mariac C."/>
            <person name="Albertini E."/>
            <person name="Pupilli F."/>
            <person name="Ortiz J.P.A."/>
            <person name="Leblanc O."/>
        </authorList>
    </citation>
    <scope>NUCLEOTIDE SEQUENCE [LARGE SCALE GENOMIC DNA]</scope>
    <source>
        <strain evidence="8">R1</strain>
        <tissue evidence="8">Leaf</tissue>
    </source>
</reference>
<evidence type="ECO:0000313" key="9">
    <source>
        <dbReference type="Proteomes" id="UP001341281"/>
    </source>
</evidence>
<dbReference type="InterPro" id="IPR024752">
    <property type="entry name" value="Myb/SANT-like_dom"/>
</dbReference>
<feature type="region of interest" description="Disordered" evidence="3">
    <location>
        <begin position="792"/>
        <end position="811"/>
    </location>
</feature>
<feature type="domain" description="DUF8040" evidence="7">
    <location>
        <begin position="281"/>
        <end position="329"/>
    </location>
</feature>
<evidence type="ECO:0000259" key="7">
    <source>
        <dbReference type="Pfam" id="PF26138"/>
    </source>
</evidence>
<feature type="domain" description="Myb/SANT-like" evidence="5">
    <location>
        <begin position="583"/>
        <end position="677"/>
    </location>
</feature>
<dbReference type="PANTHER" id="PTHR46934">
    <property type="entry name" value="MYB_DNA-BIND_3 DOMAIN-CONTAINING PROTEIN-RELATED"/>
    <property type="match status" value="1"/>
</dbReference>
<keyword evidence="2" id="KW-0479">Metal-binding</keyword>
<evidence type="ECO:0000256" key="4">
    <source>
        <dbReference type="SAM" id="SignalP"/>
    </source>
</evidence>
<dbReference type="GO" id="GO:0046872">
    <property type="term" value="F:metal ion binding"/>
    <property type="evidence" value="ECO:0007669"/>
    <property type="project" value="UniProtKB-KW"/>
</dbReference>
<comment type="cofactor">
    <cofactor evidence="1">
        <name>a divalent metal cation</name>
        <dbReference type="ChEBI" id="CHEBI:60240"/>
    </cofactor>
</comment>
<evidence type="ECO:0000256" key="2">
    <source>
        <dbReference type="ARBA" id="ARBA00022723"/>
    </source>
</evidence>
<dbReference type="EMBL" id="CP144749">
    <property type="protein sequence ID" value="WVZ73749.1"/>
    <property type="molecule type" value="Genomic_DNA"/>
</dbReference>
<dbReference type="AlphaFoldDB" id="A0AAQ3TL08"/>
<proteinExistence type="predicted"/>
<dbReference type="Pfam" id="PF13359">
    <property type="entry name" value="DDE_Tnp_4"/>
    <property type="match status" value="1"/>
</dbReference>
<dbReference type="InterPro" id="IPR027806">
    <property type="entry name" value="HARBI1_dom"/>
</dbReference>
<keyword evidence="9" id="KW-1185">Reference proteome</keyword>